<sequence>MPRTTIMPAAPARTALLLAGLFGCGSAPAQAASPDAAVQLPIPRGALLDPAAGEMGPAEAAAAGPEAVMFNPNLAAIGRAGAASGAHLRARAPIPVDIIRKGFAARETMASAQEDRSVGFKLGRDVFSLSTSLTTPAQAGAARDAKLGWRWAQPVSSGPGLIWGVSAGGSGAVGGKPEQTGDALIGYRRQLFPHLTLTTQLCMAGTYVFAPDDGFHSAVTPEVKLSVDLARMADLPWQASLDLALARKLPLVASDYETRGTARLSLKYTWQ</sequence>
<gene>
    <name evidence="2" type="ORF">ACFPK2_02570</name>
</gene>
<name>A0ABW0EX59_9HYPH</name>
<dbReference type="Proteomes" id="UP001595976">
    <property type="component" value="Unassembled WGS sequence"/>
</dbReference>
<reference evidence="3" key="1">
    <citation type="journal article" date="2019" name="Int. J. Syst. Evol. Microbiol.">
        <title>The Global Catalogue of Microorganisms (GCM) 10K type strain sequencing project: providing services to taxonomists for standard genome sequencing and annotation.</title>
        <authorList>
            <consortium name="The Broad Institute Genomics Platform"/>
            <consortium name="The Broad Institute Genome Sequencing Center for Infectious Disease"/>
            <person name="Wu L."/>
            <person name="Ma J."/>
        </authorList>
    </citation>
    <scope>NUCLEOTIDE SEQUENCE [LARGE SCALE GENOMIC DNA]</scope>
    <source>
        <strain evidence="3">CGMCC 1.15643</strain>
    </source>
</reference>
<dbReference type="PROSITE" id="PS51257">
    <property type="entry name" value="PROKAR_LIPOPROTEIN"/>
    <property type="match status" value="1"/>
</dbReference>
<evidence type="ECO:0000256" key="1">
    <source>
        <dbReference type="SAM" id="SignalP"/>
    </source>
</evidence>
<evidence type="ECO:0000313" key="2">
    <source>
        <dbReference type="EMBL" id="MFC5291867.1"/>
    </source>
</evidence>
<dbReference type="RefSeq" id="WP_158444393.1">
    <property type="nucleotide sequence ID" value="NZ_JAOAOS010000001.1"/>
</dbReference>
<keyword evidence="3" id="KW-1185">Reference proteome</keyword>
<evidence type="ECO:0008006" key="4">
    <source>
        <dbReference type="Google" id="ProtNLM"/>
    </source>
</evidence>
<dbReference type="EMBL" id="JBHSLI010000001">
    <property type="protein sequence ID" value="MFC5291867.1"/>
    <property type="molecule type" value="Genomic_DNA"/>
</dbReference>
<feature type="chain" id="PRO_5047146542" description="Cellulose biosynthesis protein BcsS" evidence="1">
    <location>
        <begin position="32"/>
        <end position="271"/>
    </location>
</feature>
<evidence type="ECO:0000313" key="3">
    <source>
        <dbReference type="Proteomes" id="UP001595976"/>
    </source>
</evidence>
<protein>
    <recommendedName>
        <fullName evidence="4">Cellulose biosynthesis protein BcsS</fullName>
    </recommendedName>
</protein>
<feature type="signal peptide" evidence="1">
    <location>
        <begin position="1"/>
        <end position="31"/>
    </location>
</feature>
<keyword evidence="1" id="KW-0732">Signal</keyword>
<proteinExistence type="predicted"/>
<organism evidence="2 3">
    <name type="scientific">Bosea minatitlanensis</name>
    <dbReference type="NCBI Taxonomy" id="128782"/>
    <lineage>
        <taxon>Bacteria</taxon>
        <taxon>Pseudomonadati</taxon>
        <taxon>Pseudomonadota</taxon>
        <taxon>Alphaproteobacteria</taxon>
        <taxon>Hyphomicrobiales</taxon>
        <taxon>Boseaceae</taxon>
        <taxon>Bosea</taxon>
    </lineage>
</organism>
<comment type="caution">
    <text evidence="2">The sequence shown here is derived from an EMBL/GenBank/DDBJ whole genome shotgun (WGS) entry which is preliminary data.</text>
</comment>
<accession>A0ABW0EX59</accession>